<dbReference type="Proteomes" id="UP000000600">
    <property type="component" value="Unassembled WGS sequence"/>
</dbReference>
<sequence>MLFEYPQQPAFIQKYELIKHFFVQLQQVRQCEQGSNPSSKVDRQQEFDKQNSKAQITEESLKYDDSTTSRQVPKQRRAVYITKKSEQRKSKEIVTLPYRPSDIMMIEQQKEKIDQFCQDNKILYENKKECMYIIKRVAKMIKKLKQKTCQDHLNSIEHFIIEIKNQGC</sequence>
<reference evidence="2 3" key="1">
    <citation type="journal article" date="2006" name="Nature">
        <title>Global trends of whole-genome duplications revealed by the ciliate Paramecium tetraurelia.</title>
        <authorList>
            <consortium name="Genoscope"/>
            <person name="Aury J.-M."/>
            <person name="Jaillon O."/>
            <person name="Duret L."/>
            <person name="Noel B."/>
            <person name="Jubin C."/>
            <person name="Porcel B.M."/>
            <person name="Segurens B."/>
            <person name="Daubin V."/>
            <person name="Anthouard V."/>
            <person name="Aiach N."/>
            <person name="Arnaiz O."/>
            <person name="Billaut A."/>
            <person name="Beisson J."/>
            <person name="Blanc I."/>
            <person name="Bouhouche K."/>
            <person name="Camara F."/>
            <person name="Duharcourt S."/>
            <person name="Guigo R."/>
            <person name="Gogendeau D."/>
            <person name="Katinka M."/>
            <person name="Keller A.-M."/>
            <person name="Kissmehl R."/>
            <person name="Klotz C."/>
            <person name="Koll F."/>
            <person name="Le Moue A."/>
            <person name="Lepere C."/>
            <person name="Malinsky S."/>
            <person name="Nowacki M."/>
            <person name="Nowak J.K."/>
            <person name="Plattner H."/>
            <person name="Poulain J."/>
            <person name="Ruiz F."/>
            <person name="Serrano V."/>
            <person name="Zagulski M."/>
            <person name="Dessen P."/>
            <person name="Betermier M."/>
            <person name="Weissenbach J."/>
            <person name="Scarpelli C."/>
            <person name="Schachter V."/>
            <person name="Sperling L."/>
            <person name="Meyer E."/>
            <person name="Cohen J."/>
            <person name="Wincker P."/>
        </authorList>
    </citation>
    <scope>NUCLEOTIDE SEQUENCE [LARGE SCALE GENOMIC DNA]</scope>
    <source>
        <strain evidence="2 3">Stock d4-2</strain>
    </source>
</reference>
<evidence type="ECO:0000256" key="1">
    <source>
        <dbReference type="SAM" id="MobiDB-lite"/>
    </source>
</evidence>
<dbReference type="RefSeq" id="XP_001436997.1">
    <property type="nucleotide sequence ID" value="XM_001436960.1"/>
</dbReference>
<name>A0CFN3_PARTE</name>
<evidence type="ECO:0000313" key="3">
    <source>
        <dbReference type="Proteomes" id="UP000000600"/>
    </source>
</evidence>
<feature type="compositionally biased region" description="Basic and acidic residues" evidence="1">
    <location>
        <begin position="40"/>
        <end position="51"/>
    </location>
</feature>
<dbReference type="HOGENOM" id="CLU_1589594_0_0_1"/>
<accession>A0CFN3</accession>
<dbReference type="AlphaFoldDB" id="A0CFN3"/>
<feature type="region of interest" description="Disordered" evidence="1">
    <location>
        <begin position="34"/>
        <end position="70"/>
    </location>
</feature>
<dbReference type="InParanoid" id="A0CFN3"/>
<proteinExistence type="predicted"/>
<dbReference type="GeneID" id="5022782"/>
<evidence type="ECO:0000313" key="2">
    <source>
        <dbReference type="EMBL" id="CAK69600.1"/>
    </source>
</evidence>
<keyword evidence="3" id="KW-1185">Reference proteome</keyword>
<gene>
    <name evidence="2" type="ORF">GSPATT00038040001</name>
</gene>
<dbReference type="EMBL" id="CT868070">
    <property type="protein sequence ID" value="CAK69600.1"/>
    <property type="molecule type" value="Genomic_DNA"/>
</dbReference>
<protein>
    <submittedName>
        <fullName evidence="2">Uncharacterized protein</fullName>
    </submittedName>
</protein>
<organism evidence="2 3">
    <name type="scientific">Paramecium tetraurelia</name>
    <dbReference type="NCBI Taxonomy" id="5888"/>
    <lineage>
        <taxon>Eukaryota</taxon>
        <taxon>Sar</taxon>
        <taxon>Alveolata</taxon>
        <taxon>Ciliophora</taxon>
        <taxon>Intramacronucleata</taxon>
        <taxon>Oligohymenophorea</taxon>
        <taxon>Peniculida</taxon>
        <taxon>Parameciidae</taxon>
        <taxon>Paramecium</taxon>
    </lineage>
</organism>
<dbReference type="KEGG" id="ptm:GSPATT00038040001"/>